<evidence type="ECO:0000313" key="6">
    <source>
        <dbReference type="EMBL" id="KAB0300143.1"/>
    </source>
</evidence>
<dbReference type="PANTHER" id="PTHR30118">
    <property type="entry name" value="HTH-TYPE TRANSCRIPTIONAL REGULATOR LEUO-RELATED"/>
    <property type="match status" value="1"/>
</dbReference>
<dbReference type="AlphaFoldDB" id="A0A5N3S2D0"/>
<dbReference type="InterPro" id="IPR050389">
    <property type="entry name" value="LysR-type_TF"/>
</dbReference>
<keyword evidence="4" id="KW-0804">Transcription</keyword>
<evidence type="ECO:0000259" key="5">
    <source>
        <dbReference type="PROSITE" id="PS50931"/>
    </source>
</evidence>
<dbReference type="PANTHER" id="PTHR30118:SF15">
    <property type="entry name" value="TRANSCRIPTIONAL REGULATORY PROTEIN"/>
    <property type="match status" value="1"/>
</dbReference>
<evidence type="ECO:0000256" key="2">
    <source>
        <dbReference type="ARBA" id="ARBA00023015"/>
    </source>
</evidence>
<dbReference type="SUPFAM" id="SSF53850">
    <property type="entry name" value="Periplasmic binding protein-like II"/>
    <property type="match status" value="1"/>
</dbReference>
<dbReference type="RefSeq" id="WP_150897552.1">
    <property type="nucleotide sequence ID" value="NZ_VXDD01000005.1"/>
</dbReference>
<gene>
    <name evidence="6" type="ORF">F2Z80_23865</name>
</gene>
<dbReference type="Pfam" id="PF03466">
    <property type="entry name" value="LysR_substrate"/>
    <property type="match status" value="1"/>
</dbReference>
<dbReference type="GO" id="GO:0003677">
    <property type="term" value="F:DNA binding"/>
    <property type="evidence" value="ECO:0007669"/>
    <property type="project" value="UniProtKB-KW"/>
</dbReference>
<dbReference type="PRINTS" id="PR00039">
    <property type="entry name" value="HTHLYSR"/>
</dbReference>
<organism evidence="6 7">
    <name type="scientific">Vibrio fortis</name>
    <dbReference type="NCBI Taxonomy" id="212667"/>
    <lineage>
        <taxon>Bacteria</taxon>
        <taxon>Pseudomonadati</taxon>
        <taxon>Pseudomonadota</taxon>
        <taxon>Gammaproteobacteria</taxon>
        <taxon>Vibrionales</taxon>
        <taxon>Vibrionaceae</taxon>
        <taxon>Vibrio</taxon>
    </lineage>
</organism>
<comment type="similarity">
    <text evidence="1">Belongs to the LysR transcriptional regulatory family.</text>
</comment>
<sequence length="319" mass="35989">MAQINWQRVDLNLILTFDSLFRHRSVSKAAEALHLGQPATSYNLKRLRELLGDPLFERDGHTMRPTARAHEIEPKVRQIMTIFKEDILNVDGFQPHHFSGTFKVGFSDYAEQIFAPQLFDQLQSLAPNAKGIFKPVDTGNCVTELEARNVDVCIGVFSDLPSKLKSTFLYREKHLCTFDNQILCSDLPISLETYLETPQMIVTANQALTTPVDQTLEELGVQRNVVLGTTRFLTIRRMLTGRKTLAVMAEMVGRTDLIDDSLTLCEPPIDIPDFDVELVSLSADSSHPRITWLSDLVKEIVTEKVSRLRNLSHKSGVPL</sequence>
<dbReference type="InterPro" id="IPR036390">
    <property type="entry name" value="WH_DNA-bd_sf"/>
</dbReference>
<accession>A0A5N3S2D0</accession>
<dbReference type="GO" id="GO:0003700">
    <property type="term" value="F:DNA-binding transcription factor activity"/>
    <property type="evidence" value="ECO:0007669"/>
    <property type="project" value="InterPro"/>
</dbReference>
<reference evidence="6 7" key="1">
    <citation type="submission" date="2019-09" db="EMBL/GenBank/DDBJ databases">
        <title>Vibrio Fortis S7-72.</title>
        <authorList>
            <person name="Das S.K."/>
        </authorList>
    </citation>
    <scope>NUCLEOTIDE SEQUENCE [LARGE SCALE GENOMIC DNA]</scope>
    <source>
        <strain evidence="6 7">S7-72</strain>
    </source>
</reference>
<dbReference type="InterPro" id="IPR036388">
    <property type="entry name" value="WH-like_DNA-bd_sf"/>
</dbReference>
<protein>
    <submittedName>
        <fullName evidence="6">LysR family transcriptional regulator</fullName>
    </submittedName>
</protein>
<evidence type="ECO:0000313" key="7">
    <source>
        <dbReference type="Proteomes" id="UP000326687"/>
    </source>
</evidence>
<dbReference type="PROSITE" id="PS50931">
    <property type="entry name" value="HTH_LYSR"/>
    <property type="match status" value="1"/>
</dbReference>
<dbReference type="Pfam" id="PF00126">
    <property type="entry name" value="HTH_1"/>
    <property type="match status" value="1"/>
</dbReference>
<dbReference type="Gene3D" id="3.40.190.10">
    <property type="entry name" value="Periplasmic binding protein-like II"/>
    <property type="match status" value="2"/>
</dbReference>
<dbReference type="Gene3D" id="1.10.10.10">
    <property type="entry name" value="Winged helix-like DNA-binding domain superfamily/Winged helix DNA-binding domain"/>
    <property type="match status" value="1"/>
</dbReference>
<keyword evidence="2" id="KW-0805">Transcription regulation</keyword>
<dbReference type="SUPFAM" id="SSF46785">
    <property type="entry name" value="Winged helix' DNA-binding domain"/>
    <property type="match status" value="1"/>
</dbReference>
<dbReference type="InterPro" id="IPR000847">
    <property type="entry name" value="LysR_HTH_N"/>
</dbReference>
<dbReference type="Proteomes" id="UP000326687">
    <property type="component" value="Unassembled WGS sequence"/>
</dbReference>
<evidence type="ECO:0000256" key="3">
    <source>
        <dbReference type="ARBA" id="ARBA00023125"/>
    </source>
</evidence>
<keyword evidence="3" id="KW-0238">DNA-binding</keyword>
<comment type="caution">
    <text evidence="6">The sequence shown here is derived from an EMBL/GenBank/DDBJ whole genome shotgun (WGS) entry which is preliminary data.</text>
</comment>
<evidence type="ECO:0000256" key="1">
    <source>
        <dbReference type="ARBA" id="ARBA00009437"/>
    </source>
</evidence>
<evidence type="ECO:0000256" key="4">
    <source>
        <dbReference type="ARBA" id="ARBA00023163"/>
    </source>
</evidence>
<dbReference type="EMBL" id="VXDD01000005">
    <property type="protein sequence ID" value="KAB0300143.1"/>
    <property type="molecule type" value="Genomic_DNA"/>
</dbReference>
<feature type="domain" description="HTH lysR-type" evidence="5">
    <location>
        <begin position="9"/>
        <end position="66"/>
    </location>
</feature>
<name>A0A5N3S2D0_9VIBR</name>
<proteinExistence type="inferred from homology"/>
<dbReference type="InterPro" id="IPR005119">
    <property type="entry name" value="LysR_subst-bd"/>
</dbReference>